<organism evidence="1 2">
    <name type="scientific">Geotrichum galactomycetum</name>
    <dbReference type="NCBI Taxonomy" id="27317"/>
    <lineage>
        <taxon>Eukaryota</taxon>
        <taxon>Fungi</taxon>
        <taxon>Dikarya</taxon>
        <taxon>Ascomycota</taxon>
        <taxon>Saccharomycotina</taxon>
        <taxon>Dipodascomycetes</taxon>
        <taxon>Dipodascales</taxon>
        <taxon>Dipodascaceae</taxon>
        <taxon>Geotrichum</taxon>
    </lineage>
</organism>
<comment type="caution">
    <text evidence="1">The sequence shown here is derived from an EMBL/GenBank/DDBJ whole genome shotgun (WGS) entry which is preliminary data.</text>
</comment>
<dbReference type="Proteomes" id="UP000744676">
    <property type="component" value="Unassembled WGS sequence"/>
</dbReference>
<sequence>MLLSSSLFRHVAVPALLLSASVASAERILQASSLFTCMENSLLSADHFDVTFTPDNATISYDVSITSEVQGYVYAEIDVYAYGIKIITETLNPCDPDINIGSLCPLVSGDIDIRSTYTLSQSVLDSIPGIAYTIPDIDITGIVRVKNSNSTLLACIQADLTNVKTVEHIAVKWVTAIISGIGLLTSAVVATLGSSLSSAHVAANAVSLFAYFQSVVIINMMAVDRVPPIASSWAQNLAWSVGLIKVEFMQKIFRWYVQATGGTPTLNIIYPTVSILVQKRDLAIDKIYKLTETSRDAVHALAKRFIDEPHLAKRTTLSDSAESTSTLLVLRGIKRVAYQAGIENTSVVLTAFTFFVLICLAICICFTIFYGIVLLLIRTKTISNERFLYFQANWRVMLKGTVLRILLIACPSLLIFSLWEFIQRDSAAVIVLAVFFLILTAGILGWSGWKVFLIGRESEQKHQTPALLLFSDTRVLNRYGFLYIAYKATSYAFLIPLFAYIFIKTCFVSFAQSSGKTQALAMFIIELAYLVGICVYKPYMDKSTNVINIIIAVIMLINAIFFLFFSQLFGQPRAVSSIMGLIFFILNAAFSLILLVYTLVTCTMALVSKNPDSRYKPAQDDRASFIRDSKHKASDAAELTALGAAMRANQDHSVENGFSVDHELLSGDNSISTNSLNEKRDPFSDEAIKTRNIDNDDNSSVLLEYPNNPTLVSSRPSSLSAAGGSQFEFTATNDMTTSNTGHTRSDSKQSILDTNAPVNAEQTASPKSSKWKLFEKKDKQ</sequence>
<dbReference type="EMBL" id="QVQA01000044">
    <property type="protein sequence ID" value="KAF5098628.1"/>
    <property type="molecule type" value="Genomic_DNA"/>
</dbReference>
<accession>A0ACB6V5G3</accession>
<name>A0ACB6V5G3_9ASCO</name>
<reference evidence="1 2" key="1">
    <citation type="journal article" date="2020" name="Front. Microbiol.">
        <title>Phenotypic and Genetic Characterization of the Cheese Ripening Yeast Geotrichum candidum.</title>
        <authorList>
            <person name="Perkins V."/>
            <person name="Vignola S."/>
            <person name="Lessard M.H."/>
            <person name="Plante P.L."/>
            <person name="Corbeil J."/>
            <person name="Dugat-Bony E."/>
            <person name="Frenette M."/>
            <person name="Labrie S."/>
        </authorList>
    </citation>
    <scope>NUCLEOTIDE SEQUENCE [LARGE SCALE GENOMIC DNA]</scope>
    <source>
        <strain evidence="1 2">LMA-1147</strain>
    </source>
</reference>
<evidence type="ECO:0000313" key="2">
    <source>
        <dbReference type="Proteomes" id="UP000744676"/>
    </source>
</evidence>
<keyword evidence="2" id="KW-1185">Reference proteome</keyword>
<gene>
    <name evidence="1" type="ORF">D0Z00_001971</name>
</gene>
<evidence type="ECO:0000313" key="1">
    <source>
        <dbReference type="EMBL" id="KAF5098628.1"/>
    </source>
</evidence>
<proteinExistence type="predicted"/>
<protein>
    <submittedName>
        <fullName evidence="1">Uncharacterized protein</fullName>
    </submittedName>
</protein>